<organism evidence="1 2">
    <name type="scientific">Actinorugispora endophytica</name>
    <dbReference type="NCBI Taxonomy" id="1605990"/>
    <lineage>
        <taxon>Bacteria</taxon>
        <taxon>Bacillati</taxon>
        <taxon>Actinomycetota</taxon>
        <taxon>Actinomycetes</taxon>
        <taxon>Streptosporangiales</taxon>
        <taxon>Nocardiopsidaceae</taxon>
        <taxon>Actinorugispora</taxon>
    </lineage>
</organism>
<reference evidence="1 2" key="1">
    <citation type="submission" date="2019-03" db="EMBL/GenBank/DDBJ databases">
        <title>Genomic Encyclopedia of Type Strains, Phase IV (KMG-IV): sequencing the most valuable type-strain genomes for metagenomic binning, comparative biology and taxonomic classification.</title>
        <authorList>
            <person name="Goeker M."/>
        </authorList>
    </citation>
    <scope>NUCLEOTIDE SEQUENCE [LARGE SCALE GENOMIC DNA]</scope>
    <source>
        <strain evidence="1 2">DSM 46770</strain>
    </source>
</reference>
<sequence>MGTVHDRNSRVSPLRAAEAEFLRVGERLELTAEEAGLVWPVARMPLVRVRAWLLRGEAATRDGDAVWRRVLARARADEAWMVGAVGLAMPGLRSAARRVAFGLAPDAADEVEAEILAGFLDAVAKTNPDWSRLAWRLRCRAQRAGLRARYAQARQPVVSGPVPDSAAPRRPWGHPDLVLADAVRHGVVTAAEAQLIAETRLENTPLTRVAAELGADYRTLQKRRGRAEKRLVDAIRAGEVSSAPAGAPTAAGDRRVLAAMVERNVLSADEARLIERTRLEGVPLTRIAAEAGAAYPTLAHQRRRAEARLRSALASGAVPARASARLTRLEVTRRRAA</sequence>
<dbReference type="Proteomes" id="UP000295281">
    <property type="component" value="Unassembled WGS sequence"/>
</dbReference>
<gene>
    <name evidence="1" type="ORF">EV190_102216</name>
</gene>
<dbReference type="EMBL" id="SNYN01000002">
    <property type="protein sequence ID" value="TDQ54382.1"/>
    <property type="molecule type" value="Genomic_DNA"/>
</dbReference>
<keyword evidence="2" id="KW-1185">Reference proteome</keyword>
<evidence type="ECO:0000313" key="1">
    <source>
        <dbReference type="EMBL" id="TDQ54382.1"/>
    </source>
</evidence>
<dbReference type="AlphaFoldDB" id="A0A4R6V350"/>
<evidence type="ECO:0000313" key="2">
    <source>
        <dbReference type="Proteomes" id="UP000295281"/>
    </source>
</evidence>
<name>A0A4R6V350_9ACTN</name>
<accession>A0A4R6V350</accession>
<proteinExistence type="predicted"/>
<comment type="caution">
    <text evidence="1">The sequence shown here is derived from an EMBL/GenBank/DDBJ whole genome shotgun (WGS) entry which is preliminary data.</text>
</comment>
<protein>
    <submittedName>
        <fullName evidence="1">Uncharacterized protein</fullName>
    </submittedName>
</protein>